<name>A0A0G3HF14_9CORY</name>
<evidence type="ECO:0000259" key="1">
    <source>
        <dbReference type="Pfam" id="PF26526"/>
    </source>
</evidence>
<reference evidence="2 3" key="1">
    <citation type="journal article" date="2015" name="Genome Announc.">
        <title>Virulence Factor Genes Detected in the Complete Genome Sequence of Corynebacterium uterequi DSM 45634, Isolated from the Uterus of a Maiden Mare.</title>
        <authorList>
            <person name="Ruckert C."/>
            <person name="Kriete M."/>
            <person name="Jaenicke S."/>
            <person name="Winkler A."/>
            <person name="Tauch A."/>
        </authorList>
    </citation>
    <scope>NUCLEOTIDE SEQUENCE [LARGE SCALE GENOMIC DNA]</scope>
    <source>
        <strain evidence="2 3">DSM 45634</strain>
    </source>
</reference>
<dbReference type="EMBL" id="CP011546">
    <property type="protein sequence ID" value="AKK10558.1"/>
    <property type="molecule type" value="Genomic_DNA"/>
</dbReference>
<dbReference type="Pfam" id="PF26526">
    <property type="entry name" value="DUF8175"/>
    <property type="match status" value="1"/>
</dbReference>
<protein>
    <recommendedName>
        <fullName evidence="1">DUF8175 domain-containing protein</fullName>
    </recommendedName>
</protein>
<keyword evidence="3" id="KW-1185">Reference proteome</keyword>
<evidence type="ECO:0000313" key="2">
    <source>
        <dbReference type="EMBL" id="AKK10558.1"/>
    </source>
</evidence>
<evidence type="ECO:0000313" key="3">
    <source>
        <dbReference type="Proteomes" id="UP000035548"/>
    </source>
</evidence>
<dbReference type="AlphaFoldDB" id="A0A0G3HF14"/>
<gene>
    <name evidence="2" type="ORF">CUTER_02720</name>
</gene>
<reference evidence="3" key="2">
    <citation type="submission" date="2015-05" db="EMBL/GenBank/DDBJ databases">
        <title>Complete genome sequence of Corynebacterium uterequi DSM 45634, isolated from the uterus of a maiden mare.</title>
        <authorList>
            <person name="Ruckert C."/>
            <person name="Albersmeier A."/>
            <person name="Winkler A."/>
            <person name="Tauch A."/>
        </authorList>
    </citation>
    <scope>NUCLEOTIDE SEQUENCE [LARGE SCALE GENOMIC DNA]</scope>
    <source>
        <strain evidence="3">DSM 45634</strain>
    </source>
</reference>
<dbReference type="RefSeq" id="WP_047259127.1">
    <property type="nucleotide sequence ID" value="NZ_CP011546.1"/>
</dbReference>
<dbReference type="KEGG" id="cut:CUTER_02720"/>
<proteinExistence type="predicted"/>
<feature type="domain" description="DUF8175" evidence="1">
    <location>
        <begin position="5"/>
        <end position="168"/>
    </location>
</feature>
<dbReference type="Proteomes" id="UP000035548">
    <property type="component" value="Chromosome"/>
</dbReference>
<dbReference type="InterPro" id="IPR058488">
    <property type="entry name" value="DUF8175"/>
</dbReference>
<dbReference type="OrthoDB" id="4428031at2"/>
<accession>A0A0G3HF14</accession>
<organism evidence="2 3">
    <name type="scientific">Corynebacterium uterequi</name>
    <dbReference type="NCBI Taxonomy" id="1072256"/>
    <lineage>
        <taxon>Bacteria</taxon>
        <taxon>Bacillati</taxon>
        <taxon>Actinomycetota</taxon>
        <taxon>Actinomycetes</taxon>
        <taxon>Mycobacteriales</taxon>
        <taxon>Corynebacteriaceae</taxon>
        <taxon>Corynebacterium</taxon>
    </lineage>
</organism>
<sequence length="173" mass="18830">MGTTQLQYVKARYLSVNSEAGPSSMKRAVPRGYAHSPQGAIMAAINQMTYAMYAQGDEVGEEIDKTLWANVPMAQEDREFLGLNERGAVDTARAQTLPGASGYRVVSCAKDLVVVELAFSYDPSGMAAPIDVFRLPMVWRKGDWWADLAGANSETAVRPGVDSLDGFTLVEYQ</sequence>
<dbReference type="PATRIC" id="fig|1072256.5.peg.538"/>